<feature type="transmembrane region" description="Helical" evidence="1">
    <location>
        <begin position="77"/>
        <end position="102"/>
    </location>
</feature>
<reference evidence="3" key="1">
    <citation type="submission" date="2017-10" db="EMBL/GenBank/DDBJ databases">
        <title>Rapid genome shrinkage in a self-fertile nematode reveals novel sperm competition proteins.</title>
        <authorList>
            <person name="Yin D."/>
            <person name="Schwarz E.M."/>
            <person name="Thomas C.G."/>
            <person name="Felde R.L."/>
            <person name="Korf I.F."/>
            <person name="Cutter A.D."/>
            <person name="Schartner C.M."/>
            <person name="Ralston E.J."/>
            <person name="Meyer B.J."/>
            <person name="Haag E.S."/>
        </authorList>
    </citation>
    <scope>NUCLEOTIDE SEQUENCE [LARGE SCALE GENOMIC DNA]</scope>
    <source>
        <strain evidence="3">JU1422</strain>
    </source>
</reference>
<dbReference type="InterPro" id="IPR024483">
    <property type="entry name" value="Glam1"/>
</dbReference>
<name>A0A2G5TR33_9PELO</name>
<evidence type="ECO:0000256" key="1">
    <source>
        <dbReference type="SAM" id="Phobius"/>
    </source>
</evidence>
<evidence type="ECO:0000313" key="2">
    <source>
        <dbReference type="EMBL" id="PIC29466.1"/>
    </source>
</evidence>
<evidence type="ECO:0008006" key="4">
    <source>
        <dbReference type="Google" id="ProtNLM"/>
    </source>
</evidence>
<protein>
    <recommendedName>
        <fullName evidence="4">G-protein coupled receptors family 1 profile domain-containing protein</fullName>
    </recommendedName>
</protein>
<gene>
    <name evidence="2" type="primary">Cnig_chr_V.g21030</name>
    <name evidence="2" type="ORF">B9Z55_021030</name>
</gene>
<feature type="transmembrane region" description="Helical" evidence="1">
    <location>
        <begin position="21"/>
        <end position="39"/>
    </location>
</feature>
<keyword evidence="1" id="KW-0812">Transmembrane</keyword>
<accession>A0A2G5TR33</accession>
<feature type="transmembrane region" description="Helical" evidence="1">
    <location>
        <begin position="45"/>
        <end position="65"/>
    </location>
</feature>
<keyword evidence="3" id="KW-1185">Reference proteome</keyword>
<keyword evidence="1" id="KW-1133">Transmembrane helix</keyword>
<dbReference type="EMBL" id="PDUG01000005">
    <property type="protein sequence ID" value="PIC29466.1"/>
    <property type="molecule type" value="Genomic_DNA"/>
</dbReference>
<feature type="transmembrane region" description="Helical" evidence="1">
    <location>
        <begin position="148"/>
        <end position="171"/>
    </location>
</feature>
<sequence>MSDKTIRLKSPKLGCITVRPFLIFGSFVGILLSLSIFATEPPTTCNIVLCALDVAFNVCLVYGALKYNDKALKYCQIYVISSMIVLFVMLCLGPVLFSSFIASDYHKYSEASNDDIKALTDIFDDSTLSKFPRKISKQDSKEVAGRKFLTGLIAGEMVVFFLVVYILAMFMEYVMIKRLRKFIAARKGMYEHVMLA</sequence>
<dbReference type="Pfam" id="PF10912">
    <property type="entry name" value="Glam1"/>
    <property type="match status" value="1"/>
</dbReference>
<dbReference type="AlphaFoldDB" id="A0A2G5TR33"/>
<dbReference type="Proteomes" id="UP000230233">
    <property type="component" value="Chromosome V"/>
</dbReference>
<dbReference type="PANTHER" id="PTHR35013:SF3">
    <property type="entry name" value="TRANSMEMBRANE PROTEIN"/>
    <property type="match status" value="1"/>
</dbReference>
<comment type="caution">
    <text evidence="2">The sequence shown here is derived from an EMBL/GenBank/DDBJ whole genome shotgun (WGS) entry which is preliminary data.</text>
</comment>
<dbReference type="PANTHER" id="PTHR35013">
    <property type="entry name" value="PROTEIN CBG22618-RELATED"/>
    <property type="match status" value="1"/>
</dbReference>
<keyword evidence="1" id="KW-0472">Membrane</keyword>
<organism evidence="2 3">
    <name type="scientific">Caenorhabditis nigoni</name>
    <dbReference type="NCBI Taxonomy" id="1611254"/>
    <lineage>
        <taxon>Eukaryota</taxon>
        <taxon>Metazoa</taxon>
        <taxon>Ecdysozoa</taxon>
        <taxon>Nematoda</taxon>
        <taxon>Chromadorea</taxon>
        <taxon>Rhabditida</taxon>
        <taxon>Rhabditina</taxon>
        <taxon>Rhabditomorpha</taxon>
        <taxon>Rhabditoidea</taxon>
        <taxon>Rhabditidae</taxon>
        <taxon>Peloderinae</taxon>
        <taxon>Caenorhabditis</taxon>
    </lineage>
</organism>
<proteinExistence type="predicted"/>
<evidence type="ECO:0000313" key="3">
    <source>
        <dbReference type="Proteomes" id="UP000230233"/>
    </source>
</evidence>